<name>A0AAD5N674_PARTN</name>
<feature type="region of interest" description="Disordered" evidence="1">
    <location>
        <begin position="30"/>
        <end position="67"/>
    </location>
</feature>
<dbReference type="EMBL" id="JAHQIW010004090">
    <property type="protein sequence ID" value="KAJ1361024.1"/>
    <property type="molecule type" value="Genomic_DNA"/>
</dbReference>
<dbReference type="AlphaFoldDB" id="A0AAD5N674"/>
<organism evidence="2 3">
    <name type="scientific">Parelaphostrongylus tenuis</name>
    <name type="common">Meningeal worm</name>
    <dbReference type="NCBI Taxonomy" id="148309"/>
    <lineage>
        <taxon>Eukaryota</taxon>
        <taxon>Metazoa</taxon>
        <taxon>Ecdysozoa</taxon>
        <taxon>Nematoda</taxon>
        <taxon>Chromadorea</taxon>
        <taxon>Rhabditida</taxon>
        <taxon>Rhabditina</taxon>
        <taxon>Rhabditomorpha</taxon>
        <taxon>Strongyloidea</taxon>
        <taxon>Metastrongylidae</taxon>
        <taxon>Parelaphostrongylus</taxon>
    </lineage>
</organism>
<accession>A0AAD5N674</accession>
<comment type="caution">
    <text evidence="2">The sequence shown here is derived from an EMBL/GenBank/DDBJ whole genome shotgun (WGS) entry which is preliminary data.</text>
</comment>
<protein>
    <submittedName>
        <fullName evidence="2">Uncharacterized protein</fullName>
    </submittedName>
</protein>
<dbReference type="Proteomes" id="UP001196413">
    <property type="component" value="Unassembled WGS sequence"/>
</dbReference>
<sequence length="130" mass="14873">MRKASTPSHSCETSIYEMCITNFASSAYRRETVGDPKHTSREKFVTSKKAKNDSLSREEQENFDDEEHSGRLWVVLAADDSKAIIESDPLKTKRNIAERHDVDHSTIVCYLAKIDWVKKIGTEEQLNIAR</sequence>
<evidence type="ECO:0000313" key="2">
    <source>
        <dbReference type="EMBL" id="KAJ1361024.1"/>
    </source>
</evidence>
<reference evidence="2" key="1">
    <citation type="submission" date="2021-06" db="EMBL/GenBank/DDBJ databases">
        <title>Parelaphostrongylus tenuis whole genome reference sequence.</title>
        <authorList>
            <person name="Garwood T.J."/>
            <person name="Larsen P.A."/>
            <person name="Fountain-Jones N.M."/>
            <person name="Garbe J.R."/>
            <person name="Macchietto M.G."/>
            <person name="Kania S.A."/>
            <person name="Gerhold R.W."/>
            <person name="Richards J.E."/>
            <person name="Wolf T.M."/>
        </authorList>
    </citation>
    <scope>NUCLEOTIDE SEQUENCE</scope>
    <source>
        <strain evidence="2">MNPRO001-30</strain>
        <tissue evidence="2">Meninges</tissue>
    </source>
</reference>
<evidence type="ECO:0000313" key="3">
    <source>
        <dbReference type="Proteomes" id="UP001196413"/>
    </source>
</evidence>
<keyword evidence="3" id="KW-1185">Reference proteome</keyword>
<evidence type="ECO:0000256" key="1">
    <source>
        <dbReference type="SAM" id="MobiDB-lite"/>
    </source>
</evidence>
<proteinExistence type="predicted"/>
<gene>
    <name evidence="2" type="ORF">KIN20_020176</name>
</gene>
<feature type="compositionally biased region" description="Basic and acidic residues" evidence="1">
    <location>
        <begin position="30"/>
        <end position="60"/>
    </location>
</feature>